<dbReference type="Proteomes" id="UP001445472">
    <property type="component" value="Unassembled WGS sequence"/>
</dbReference>
<feature type="transmembrane region" description="Helical" evidence="6">
    <location>
        <begin position="119"/>
        <end position="142"/>
    </location>
</feature>
<feature type="domain" description="MASE1" evidence="7">
    <location>
        <begin position="21"/>
        <end position="294"/>
    </location>
</feature>
<reference evidence="8 9" key="1">
    <citation type="submission" date="2024-06" db="EMBL/GenBank/DDBJ databases">
        <title>The Natural Products Discovery Center: Release of the First 8490 Sequenced Strains for Exploring Actinobacteria Biosynthetic Diversity.</title>
        <authorList>
            <person name="Kalkreuter E."/>
            <person name="Kautsar S.A."/>
            <person name="Yang D."/>
            <person name="Bader C.D."/>
            <person name="Teijaro C.N."/>
            <person name="Fluegel L."/>
            <person name="Davis C.M."/>
            <person name="Simpson J.R."/>
            <person name="Lauterbach L."/>
            <person name="Steele A.D."/>
            <person name="Gui C."/>
            <person name="Meng S."/>
            <person name="Li G."/>
            <person name="Viehrig K."/>
            <person name="Ye F."/>
            <person name="Su P."/>
            <person name="Kiefer A.F."/>
            <person name="Nichols A."/>
            <person name="Cepeda A.J."/>
            <person name="Yan W."/>
            <person name="Fan B."/>
            <person name="Jiang Y."/>
            <person name="Adhikari A."/>
            <person name="Zheng C.-J."/>
            <person name="Schuster L."/>
            <person name="Cowan T.M."/>
            <person name="Smanski M.J."/>
            <person name="Chevrette M.G."/>
            <person name="De Carvalho L.P.S."/>
            <person name="Shen B."/>
        </authorList>
    </citation>
    <scope>NUCLEOTIDE SEQUENCE [LARGE SCALE GENOMIC DNA]</scope>
    <source>
        <strain evidence="8 9">NPDC000837</strain>
    </source>
</reference>
<evidence type="ECO:0000256" key="3">
    <source>
        <dbReference type="ARBA" id="ARBA00022692"/>
    </source>
</evidence>
<keyword evidence="2" id="KW-1003">Cell membrane</keyword>
<sequence>MTCVVRSEHALRPAAALLRILAVAGAYLAGARLGLLQQLVIEGAVVTPLWPPTGIALSCLLWAGAGVWPGIALGALLTIATIDTVDPAAVGILAGNTLAPLAAYLMLRRIGFHTRLDRLRDGLALVFLGALGGMLVSATLGAGTLVLSGSLSLGEFWPVWSAWWVGDAMGVLVITPLLLVLRRARLPRVTRAWWWTEAAALCVTSVAVVLVATRVDLSLLFLVFPVLIWAALRFQLPGSAPCAVLISVLAISAAIEGYGAFAGRSMLEVMVILQALNGCAALTGLLLAAIVSEQIAVRRKVEEACWALADVVDQLAPGETAHLWPPPEREMRPDR</sequence>
<accession>A0ABV1UNH2</accession>
<evidence type="ECO:0000256" key="1">
    <source>
        <dbReference type="ARBA" id="ARBA00004651"/>
    </source>
</evidence>
<feature type="transmembrane region" description="Helical" evidence="6">
    <location>
        <begin position="243"/>
        <end position="263"/>
    </location>
</feature>
<feature type="transmembrane region" description="Helical" evidence="6">
    <location>
        <begin position="218"/>
        <end position="236"/>
    </location>
</feature>
<feature type="transmembrane region" description="Helical" evidence="6">
    <location>
        <begin position="16"/>
        <end position="35"/>
    </location>
</feature>
<dbReference type="InterPro" id="IPR007895">
    <property type="entry name" value="MASE1"/>
</dbReference>
<proteinExistence type="predicted"/>
<feature type="transmembrane region" description="Helical" evidence="6">
    <location>
        <begin position="55"/>
        <end position="82"/>
    </location>
</feature>
<organism evidence="8 9">
    <name type="scientific">Streptomyces xantholiticus</name>
    <dbReference type="NCBI Taxonomy" id="68285"/>
    <lineage>
        <taxon>Bacteria</taxon>
        <taxon>Bacillati</taxon>
        <taxon>Actinomycetota</taxon>
        <taxon>Actinomycetes</taxon>
        <taxon>Kitasatosporales</taxon>
        <taxon>Streptomycetaceae</taxon>
        <taxon>Streptomyces</taxon>
    </lineage>
</organism>
<protein>
    <submittedName>
        <fullName evidence="8">MASE1 domain-containing protein</fullName>
    </submittedName>
</protein>
<feature type="transmembrane region" description="Helical" evidence="6">
    <location>
        <begin position="162"/>
        <end position="181"/>
    </location>
</feature>
<evidence type="ECO:0000256" key="2">
    <source>
        <dbReference type="ARBA" id="ARBA00022475"/>
    </source>
</evidence>
<evidence type="ECO:0000259" key="7">
    <source>
        <dbReference type="Pfam" id="PF05231"/>
    </source>
</evidence>
<feature type="transmembrane region" description="Helical" evidence="6">
    <location>
        <begin position="193"/>
        <end position="212"/>
    </location>
</feature>
<evidence type="ECO:0000256" key="4">
    <source>
        <dbReference type="ARBA" id="ARBA00022989"/>
    </source>
</evidence>
<dbReference type="Pfam" id="PF05231">
    <property type="entry name" value="MASE1"/>
    <property type="match status" value="1"/>
</dbReference>
<evidence type="ECO:0000256" key="6">
    <source>
        <dbReference type="SAM" id="Phobius"/>
    </source>
</evidence>
<keyword evidence="5 6" id="KW-0472">Membrane</keyword>
<keyword evidence="4 6" id="KW-1133">Transmembrane helix</keyword>
<name>A0ABV1UNH2_9ACTN</name>
<keyword evidence="9" id="KW-1185">Reference proteome</keyword>
<feature type="transmembrane region" description="Helical" evidence="6">
    <location>
        <begin position="269"/>
        <end position="291"/>
    </location>
</feature>
<evidence type="ECO:0000313" key="8">
    <source>
        <dbReference type="EMBL" id="MER6611900.1"/>
    </source>
</evidence>
<evidence type="ECO:0000256" key="5">
    <source>
        <dbReference type="ARBA" id="ARBA00023136"/>
    </source>
</evidence>
<keyword evidence="3 6" id="KW-0812">Transmembrane</keyword>
<gene>
    <name evidence="8" type="ORF">ABT276_00440</name>
</gene>
<comment type="subcellular location">
    <subcellularLocation>
        <location evidence="1">Cell membrane</location>
        <topology evidence="1">Multi-pass membrane protein</topology>
    </subcellularLocation>
</comment>
<feature type="transmembrane region" description="Helical" evidence="6">
    <location>
        <begin position="88"/>
        <end position="107"/>
    </location>
</feature>
<comment type="caution">
    <text evidence="8">The sequence shown here is derived from an EMBL/GenBank/DDBJ whole genome shotgun (WGS) entry which is preliminary data.</text>
</comment>
<evidence type="ECO:0000313" key="9">
    <source>
        <dbReference type="Proteomes" id="UP001445472"/>
    </source>
</evidence>
<dbReference type="EMBL" id="JBEPBX010000001">
    <property type="protein sequence ID" value="MER6611900.1"/>
    <property type="molecule type" value="Genomic_DNA"/>
</dbReference>